<reference evidence="1 2" key="1">
    <citation type="submission" date="2021-04" db="EMBL/GenBank/DDBJ databases">
        <authorList>
            <person name="De Guttry C."/>
            <person name="Zahm M."/>
            <person name="Klopp C."/>
            <person name="Cabau C."/>
            <person name="Louis A."/>
            <person name="Berthelot C."/>
            <person name="Parey E."/>
            <person name="Roest Crollius H."/>
            <person name="Montfort J."/>
            <person name="Robinson-Rechavi M."/>
            <person name="Bucao C."/>
            <person name="Bouchez O."/>
            <person name="Gislard M."/>
            <person name="Lluch J."/>
            <person name="Milhes M."/>
            <person name="Lampietro C."/>
            <person name="Lopez Roques C."/>
            <person name="Donnadieu C."/>
            <person name="Braasch I."/>
            <person name="Desvignes T."/>
            <person name="Postlethwait J."/>
            <person name="Bobe J."/>
            <person name="Wedekind C."/>
            <person name="Guiguen Y."/>
        </authorList>
    </citation>
    <scope>NUCLEOTIDE SEQUENCE [LARGE SCALE GENOMIC DNA]</scope>
    <source>
        <strain evidence="1">Cs_M1</strain>
        <tissue evidence="1">Blood</tissue>
    </source>
</reference>
<dbReference type="EMBL" id="JAGTTL010000016">
    <property type="protein sequence ID" value="KAK6311203.1"/>
    <property type="molecule type" value="Genomic_DNA"/>
</dbReference>
<comment type="caution">
    <text evidence="1">The sequence shown here is derived from an EMBL/GenBank/DDBJ whole genome shotgun (WGS) entry which is preliminary data.</text>
</comment>
<proteinExistence type="predicted"/>
<dbReference type="InterPro" id="IPR036705">
    <property type="entry name" value="Ribosyl_crysJ1_sf"/>
</dbReference>
<dbReference type="Proteomes" id="UP001356427">
    <property type="component" value="Unassembled WGS sequence"/>
</dbReference>
<gene>
    <name evidence="1" type="ORF">J4Q44_G00192580</name>
</gene>
<evidence type="ECO:0000313" key="1">
    <source>
        <dbReference type="EMBL" id="KAK6311203.1"/>
    </source>
</evidence>
<dbReference type="AlphaFoldDB" id="A0AAN8LER4"/>
<dbReference type="SUPFAM" id="SSF101478">
    <property type="entry name" value="ADP-ribosylglycohydrolase"/>
    <property type="match status" value="1"/>
</dbReference>
<protein>
    <submittedName>
        <fullName evidence="1">Uncharacterized protein</fullName>
    </submittedName>
</protein>
<keyword evidence="2" id="KW-1185">Reference proteome</keyword>
<dbReference type="Gene3D" id="1.10.4080.10">
    <property type="entry name" value="ADP-ribosylation/Crystallin J1"/>
    <property type="match status" value="1"/>
</dbReference>
<organism evidence="1 2">
    <name type="scientific">Coregonus suidteri</name>
    <dbReference type="NCBI Taxonomy" id="861788"/>
    <lineage>
        <taxon>Eukaryota</taxon>
        <taxon>Metazoa</taxon>
        <taxon>Chordata</taxon>
        <taxon>Craniata</taxon>
        <taxon>Vertebrata</taxon>
        <taxon>Euteleostomi</taxon>
        <taxon>Actinopterygii</taxon>
        <taxon>Neopterygii</taxon>
        <taxon>Teleostei</taxon>
        <taxon>Protacanthopterygii</taxon>
        <taxon>Salmoniformes</taxon>
        <taxon>Salmonidae</taxon>
        <taxon>Coregoninae</taxon>
        <taxon>Coregonus</taxon>
    </lineage>
</organism>
<accession>A0AAN8LER4</accession>
<sequence length="115" mass="12689">MVCGGCTCSRSSFIGACLGAQIGLQGIPNSWKTKTLRYNSLLEHSKKVTEQPDPQLIDVAKHLGNLQFRVWEKMHGIVKYTLTSVERPQLPDNPERVDTWGLVLGSEGFNSGTES</sequence>
<evidence type="ECO:0000313" key="2">
    <source>
        <dbReference type="Proteomes" id="UP001356427"/>
    </source>
</evidence>
<name>A0AAN8LER4_9TELE</name>